<keyword evidence="1" id="KW-0812">Transmembrane</keyword>
<evidence type="ECO:0000256" key="1">
    <source>
        <dbReference type="SAM" id="Phobius"/>
    </source>
</evidence>
<reference evidence="2 3" key="1">
    <citation type="submission" date="2024-03" db="EMBL/GenBank/DDBJ databases">
        <title>Aquirufa genome sequencing.</title>
        <authorList>
            <person name="Pitt A."/>
            <person name="Hahn M.W."/>
        </authorList>
    </citation>
    <scope>NUCLEOTIDE SEQUENCE [LARGE SCALE GENOMIC DNA]</scope>
    <source>
        <strain evidence="2 3">KTFRIE-69F</strain>
    </source>
</reference>
<name>A0ABW6D4Z8_9BACT</name>
<organism evidence="2 3">
    <name type="scientific">Aquirufa originis</name>
    <dbReference type="NCBI Taxonomy" id="3096514"/>
    <lineage>
        <taxon>Bacteria</taxon>
        <taxon>Pseudomonadati</taxon>
        <taxon>Bacteroidota</taxon>
        <taxon>Cytophagia</taxon>
        <taxon>Cytophagales</taxon>
        <taxon>Flectobacillaceae</taxon>
        <taxon>Aquirufa</taxon>
    </lineage>
</organism>
<feature type="transmembrane region" description="Helical" evidence="1">
    <location>
        <begin position="60"/>
        <end position="82"/>
    </location>
</feature>
<dbReference type="Pfam" id="PF06170">
    <property type="entry name" value="DUF983"/>
    <property type="match status" value="1"/>
</dbReference>
<sequence length="132" mass="15027">MSNPSKLTAMFNARCPHCHEGRLFKYKWWNVLNFAQMHEHCPSCDVRYEVEPGFFYGAMYISYAFTVGIMLVGGILVFNFLNDPPAEGYVVPITTVSLLLVPANFRTARVLFIHWFSGLKYDPSAAAKHENS</sequence>
<keyword evidence="1" id="KW-0472">Membrane</keyword>
<keyword evidence="3" id="KW-1185">Reference proteome</keyword>
<keyword evidence="1" id="KW-1133">Transmembrane helix</keyword>
<evidence type="ECO:0000313" key="2">
    <source>
        <dbReference type="EMBL" id="MFD3293298.1"/>
    </source>
</evidence>
<evidence type="ECO:0000313" key="3">
    <source>
        <dbReference type="Proteomes" id="UP001598112"/>
    </source>
</evidence>
<dbReference type="InterPro" id="IPR009325">
    <property type="entry name" value="DUF983"/>
</dbReference>
<comment type="caution">
    <text evidence="2">The sequence shown here is derived from an EMBL/GenBank/DDBJ whole genome shotgun (WGS) entry which is preliminary data.</text>
</comment>
<dbReference type="EMBL" id="JBBKXY010000002">
    <property type="protein sequence ID" value="MFD3293298.1"/>
    <property type="molecule type" value="Genomic_DNA"/>
</dbReference>
<protein>
    <submittedName>
        <fullName evidence="2">DUF983 domain-containing protein</fullName>
    </submittedName>
</protein>
<dbReference type="RefSeq" id="WP_377978558.1">
    <property type="nucleotide sequence ID" value="NZ_JBBKXY010000002.1"/>
</dbReference>
<dbReference type="Proteomes" id="UP001598112">
    <property type="component" value="Unassembled WGS sequence"/>
</dbReference>
<feature type="transmembrane region" description="Helical" evidence="1">
    <location>
        <begin position="88"/>
        <end position="105"/>
    </location>
</feature>
<proteinExistence type="predicted"/>
<accession>A0ABW6D4Z8</accession>
<gene>
    <name evidence="2" type="ORF">SKC35_06340</name>
</gene>